<dbReference type="EMBL" id="CP012748">
    <property type="protein sequence ID" value="ALL70154.1"/>
    <property type="molecule type" value="Genomic_DNA"/>
</dbReference>
<sequence length="49" mass="5790">MVATPTDHPRVRLLWLPSEDWQWIDGSVLNPWRDIPTRKPLAQDFTYVA</sequence>
<organism evidence="1 2">
    <name type="scientific">Paraburkholderia caribensis MBA4</name>
    <dbReference type="NCBI Taxonomy" id="1323664"/>
    <lineage>
        <taxon>Bacteria</taxon>
        <taxon>Pseudomonadati</taxon>
        <taxon>Pseudomonadota</taxon>
        <taxon>Betaproteobacteria</taxon>
        <taxon>Burkholderiales</taxon>
        <taxon>Burkholderiaceae</taxon>
        <taxon>Paraburkholderia</taxon>
    </lineage>
</organism>
<reference evidence="1 2" key="1">
    <citation type="journal article" date="2014" name="Genome Announc.">
        <title>Draft Genome Sequence of the Haloacid-Degrading Burkholderia caribensis Strain MBA4.</title>
        <authorList>
            <person name="Pan Y."/>
            <person name="Kong K.F."/>
            <person name="Tsang J.S."/>
        </authorList>
    </citation>
    <scope>NUCLEOTIDE SEQUENCE [LARGE SCALE GENOMIC DNA]</scope>
    <source>
        <strain evidence="1 2">MBA4</strain>
        <plasmid evidence="2">Plasmid</plasmid>
    </source>
</reference>
<protein>
    <submittedName>
        <fullName evidence="1">Uncharacterized protein</fullName>
    </submittedName>
</protein>
<gene>
    <name evidence="1" type="ORF">K788_0009100</name>
</gene>
<accession>A0A0P0RMN9</accession>
<evidence type="ECO:0000313" key="1">
    <source>
        <dbReference type="EMBL" id="ALL70154.1"/>
    </source>
</evidence>
<keyword evidence="1" id="KW-0614">Plasmid</keyword>
<proteinExistence type="predicted"/>
<dbReference type="AlphaFoldDB" id="A0A0P0RMN9"/>
<evidence type="ECO:0000313" key="2">
    <source>
        <dbReference type="Proteomes" id="UP000019146"/>
    </source>
</evidence>
<dbReference type="KEGG" id="bcai:K788_0009100"/>
<geneLocation type="plasmid" evidence="2"/>
<name>A0A0P0RMN9_9BURK</name>
<dbReference type="Proteomes" id="UP000019146">
    <property type="component" value="Plasmid unnamed"/>
</dbReference>